<reference evidence="4" key="1">
    <citation type="journal article" date="2019" name="Int. J. Syst. Evol. Microbiol.">
        <title>The Global Catalogue of Microorganisms (GCM) 10K type strain sequencing project: providing services to taxonomists for standard genome sequencing and annotation.</title>
        <authorList>
            <consortium name="The Broad Institute Genomics Platform"/>
            <consortium name="The Broad Institute Genome Sequencing Center for Infectious Disease"/>
            <person name="Wu L."/>
            <person name="Ma J."/>
        </authorList>
    </citation>
    <scope>NUCLEOTIDE SEQUENCE [LARGE SCALE GENOMIC DNA]</scope>
    <source>
        <strain evidence="4">KCTC 42730</strain>
    </source>
</reference>
<dbReference type="InterPro" id="IPR004298">
    <property type="entry name" value="Nicotian_synth"/>
</dbReference>
<accession>A0ABV7CJK4</accession>
<gene>
    <name evidence="3" type="ORF">ACFOEE_09225</name>
</gene>
<dbReference type="RefSeq" id="WP_377123461.1">
    <property type="nucleotide sequence ID" value="NZ_JBHRSD010000014.1"/>
</dbReference>
<comment type="caution">
    <text evidence="3">The sequence shown here is derived from an EMBL/GenBank/DDBJ whole genome shotgun (WGS) entry which is preliminary data.</text>
</comment>
<dbReference type="SUPFAM" id="SSF53335">
    <property type="entry name" value="S-adenosyl-L-methionine-dependent methyltransferases"/>
    <property type="match status" value="1"/>
</dbReference>
<dbReference type="Gene3D" id="3.40.50.150">
    <property type="entry name" value="Vaccinia Virus protein VP39"/>
    <property type="match status" value="1"/>
</dbReference>
<dbReference type="PROSITE" id="PS51142">
    <property type="entry name" value="NAS"/>
    <property type="match status" value="1"/>
</dbReference>
<evidence type="ECO:0000256" key="1">
    <source>
        <dbReference type="ARBA" id="ARBA00022679"/>
    </source>
</evidence>
<evidence type="ECO:0000256" key="2">
    <source>
        <dbReference type="ARBA" id="ARBA00022691"/>
    </source>
</evidence>
<dbReference type="Pfam" id="PF03059">
    <property type="entry name" value="NAS"/>
    <property type="match status" value="1"/>
</dbReference>
<protein>
    <submittedName>
        <fullName evidence="3">Nicotianamine synthase family protein</fullName>
    </submittedName>
</protein>
<keyword evidence="4" id="KW-1185">Reference proteome</keyword>
<dbReference type="Proteomes" id="UP001595453">
    <property type="component" value="Unassembled WGS sequence"/>
</dbReference>
<dbReference type="PANTHER" id="PTHR32266">
    <property type="entry name" value="NICOTIANAMINE SYNTHASE 3"/>
    <property type="match status" value="1"/>
</dbReference>
<name>A0ABV7CJK4_9GAMM</name>
<dbReference type="EMBL" id="JBHRSD010000014">
    <property type="protein sequence ID" value="MFC3032701.1"/>
    <property type="molecule type" value="Genomic_DNA"/>
</dbReference>
<keyword evidence="2" id="KW-0949">S-adenosyl-L-methionine</keyword>
<keyword evidence="1" id="KW-0808">Transferase</keyword>
<dbReference type="InterPro" id="IPR029063">
    <property type="entry name" value="SAM-dependent_MTases_sf"/>
</dbReference>
<organism evidence="3 4">
    <name type="scientific">Pseudoalteromonas fenneropenaei</name>
    <dbReference type="NCBI Taxonomy" id="1737459"/>
    <lineage>
        <taxon>Bacteria</taxon>
        <taxon>Pseudomonadati</taxon>
        <taxon>Pseudomonadota</taxon>
        <taxon>Gammaproteobacteria</taxon>
        <taxon>Alteromonadales</taxon>
        <taxon>Pseudoalteromonadaceae</taxon>
        <taxon>Pseudoalteromonas</taxon>
    </lineage>
</organism>
<evidence type="ECO:0000313" key="3">
    <source>
        <dbReference type="EMBL" id="MFC3032701.1"/>
    </source>
</evidence>
<proteinExistence type="predicted"/>
<dbReference type="PANTHER" id="PTHR32266:SF12">
    <property type="entry name" value="NICOTIANAMINE SYNTHASE 3"/>
    <property type="match status" value="1"/>
</dbReference>
<sequence length="274" mass="30666">MNVSNPVHTHAAKIVAEYHRLKSLSELTITAETMMMFHQFLNLLSNEHGSEFADAVLAEPAIQGIKFGIQQLFSQASSLYERHWAERIIASQHPNAVLSEEYPYYLHYQRATALEINAIQALADKPTQQVLMVGSGALPLTSLALANSGFTVDNLDISAADLSLGEQVCGGVAKNQHMRFIHNDILQQTDLRQYDVIWLAALVGDETIKNNILQHLFNHMQAGALLVIRTAFNLRTLLYPSLTEQHIAPFQLKLKIQTYADNFHSILIAQKPKQ</sequence>
<evidence type="ECO:0000313" key="4">
    <source>
        <dbReference type="Proteomes" id="UP001595453"/>
    </source>
</evidence>